<reference evidence="2 3" key="1">
    <citation type="submission" date="2019-01" db="EMBL/GenBank/DDBJ databases">
        <title>Sequencing of cultivated peanut Arachis hypogaea provides insights into genome evolution and oil improvement.</title>
        <authorList>
            <person name="Chen X."/>
        </authorList>
    </citation>
    <scope>NUCLEOTIDE SEQUENCE [LARGE SCALE GENOMIC DNA]</scope>
    <source>
        <strain evidence="3">cv. Fuhuasheng</strain>
        <tissue evidence="2">Leaves</tissue>
    </source>
</reference>
<gene>
    <name evidence="2" type="ORF">Ahy_B08g092723</name>
</gene>
<name>A0A444Y4K7_ARAHY</name>
<organism evidence="2 3">
    <name type="scientific">Arachis hypogaea</name>
    <name type="common">Peanut</name>
    <dbReference type="NCBI Taxonomy" id="3818"/>
    <lineage>
        <taxon>Eukaryota</taxon>
        <taxon>Viridiplantae</taxon>
        <taxon>Streptophyta</taxon>
        <taxon>Embryophyta</taxon>
        <taxon>Tracheophyta</taxon>
        <taxon>Spermatophyta</taxon>
        <taxon>Magnoliopsida</taxon>
        <taxon>eudicotyledons</taxon>
        <taxon>Gunneridae</taxon>
        <taxon>Pentapetalae</taxon>
        <taxon>rosids</taxon>
        <taxon>fabids</taxon>
        <taxon>Fabales</taxon>
        <taxon>Fabaceae</taxon>
        <taxon>Papilionoideae</taxon>
        <taxon>50 kb inversion clade</taxon>
        <taxon>dalbergioids sensu lato</taxon>
        <taxon>Dalbergieae</taxon>
        <taxon>Pterocarpus clade</taxon>
        <taxon>Arachis</taxon>
    </lineage>
</organism>
<evidence type="ECO:0000256" key="1">
    <source>
        <dbReference type="SAM" id="MobiDB-lite"/>
    </source>
</evidence>
<evidence type="ECO:0000313" key="3">
    <source>
        <dbReference type="Proteomes" id="UP000289738"/>
    </source>
</evidence>
<protein>
    <submittedName>
        <fullName evidence="2">Uncharacterized protein</fullName>
    </submittedName>
</protein>
<keyword evidence="3" id="KW-1185">Reference proteome</keyword>
<feature type="region of interest" description="Disordered" evidence="1">
    <location>
        <begin position="1"/>
        <end position="32"/>
    </location>
</feature>
<comment type="caution">
    <text evidence="2">The sequence shown here is derived from an EMBL/GenBank/DDBJ whole genome shotgun (WGS) entry which is preliminary data.</text>
</comment>
<dbReference type="AlphaFoldDB" id="A0A444Y4K7"/>
<accession>A0A444Y4K7</accession>
<dbReference type="EMBL" id="SDMP01000018">
    <property type="protein sequence ID" value="RYQ96833.1"/>
    <property type="molecule type" value="Genomic_DNA"/>
</dbReference>
<dbReference type="STRING" id="3818.A0A444Y4K7"/>
<dbReference type="Pfam" id="PF07816">
    <property type="entry name" value="DUF1645"/>
    <property type="match status" value="1"/>
</dbReference>
<evidence type="ECO:0000313" key="2">
    <source>
        <dbReference type="EMBL" id="RYQ96833.1"/>
    </source>
</evidence>
<feature type="compositionally biased region" description="Low complexity" evidence="1">
    <location>
        <begin position="9"/>
        <end position="30"/>
    </location>
</feature>
<sequence>MEDEEKKTTNTSSTIVTATNSSSSSSRNNTKPSHALFLSSISFTRGYPKWRLKDFLLFRSAAEGRVIDKDHLRKKYEVLSKDKCGGNEGM</sequence>
<dbReference type="InterPro" id="IPR012442">
    <property type="entry name" value="DUF1645_plant"/>
</dbReference>
<proteinExistence type="predicted"/>
<dbReference type="Proteomes" id="UP000289738">
    <property type="component" value="Chromosome B08"/>
</dbReference>